<dbReference type="Proteomes" id="UP001222325">
    <property type="component" value="Unassembled WGS sequence"/>
</dbReference>
<sequence length="274" mass="29063">MSPPPPAALARHVTLPSPFPARPLTVPPLVRPRGSLVAPAPASRPCALVAAHSRLLPSYRTFERPQPRSFGGGRHVTASPPLRRPLTANISPAHTRASRRRRPVRRPLSTSPFPRPARSNYDLRLAHVRPPLPHRGLGYPTPAPLFKAPCLLAFRWTNTAEHVPCVPANGVGPRRPARCPSQPPTPLPPHPCVPCPQPPAPRAARTGSLANPRPRCARGSRIASCAPSPSRAIVAIVAGARLASPSPSYTAAAALELGDVELVSDAACAKVDED</sequence>
<dbReference type="AlphaFoldDB" id="A0AAD6TPJ3"/>
<evidence type="ECO:0000256" key="1">
    <source>
        <dbReference type="SAM" id="MobiDB-lite"/>
    </source>
</evidence>
<accession>A0AAD6TPJ3</accession>
<proteinExistence type="predicted"/>
<evidence type="ECO:0000313" key="2">
    <source>
        <dbReference type="EMBL" id="KAJ7075531.1"/>
    </source>
</evidence>
<evidence type="ECO:0000313" key="3">
    <source>
        <dbReference type="Proteomes" id="UP001222325"/>
    </source>
</evidence>
<dbReference type="EMBL" id="JARJCN010000093">
    <property type="protein sequence ID" value="KAJ7075531.1"/>
    <property type="molecule type" value="Genomic_DNA"/>
</dbReference>
<feature type="region of interest" description="Disordered" evidence="1">
    <location>
        <begin position="1"/>
        <end position="22"/>
    </location>
</feature>
<protein>
    <submittedName>
        <fullName evidence="2">Uncharacterized protein</fullName>
    </submittedName>
</protein>
<keyword evidence="3" id="KW-1185">Reference proteome</keyword>
<reference evidence="2" key="1">
    <citation type="submission" date="2023-03" db="EMBL/GenBank/DDBJ databases">
        <title>Massive genome expansion in bonnet fungi (Mycena s.s.) driven by repeated elements and novel gene families across ecological guilds.</title>
        <authorList>
            <consortium name="Lawrence Berkeley National Laboratory"/>
            <person name="Harder C.B."/>
            <person name="Miyauchi S."/>
            <person name="Viragh M."/>
            <person name="Kuo A."/>
            <person name="Thoen E."/>
            <person name="Andreopoulos B."/>
            <person name="Lu D."/>
            <person name="Skrede I."/>
            <person name="Drula E."/>
            <person name="Henrissat B."/>
            <person name="Morin E."/>
            <person name="Kohler A."/>
            <person name="Barry K."/>
            <person name="LaButti K."/>
            <person name="Morin E."/>
            <person name="Salamov A."/>
            <person name="Lipzen A."/>
            <person name="Mereny Z."/>
            <person name="Hegedus B."/>
            <person name="Baldrian P."/>
            <person name="Stursova M."/>
            <person name="Weitz H."/>
            <person name="Taylor A."/>
            <person name="Grigoriev I.V."/>
            <person name="Nagy L.G."/>
            <person name="Martin F."/>
            <person name="Kauserud H."/>
        </authorList>
    </citation>
    <scope>NUCLEOTIDE SEQUENCE</scope>
    <source>
        <strain evidence="2">CBHHK173m</strain>
    </source>
</reference>
<name>A0AAD6TPJ3_9AGAR</name>
<feature type="region of interest" description="Disordered" evidence="1">
    <location>
        <begin position="62"/>
        <end position="118"/>
    </location>
</feature>
<feature type="compositionally biased region" description="Basic residues" evidence="1">
    <location>
        <begin position="96"/>
        <end position="105"/>
    </location>
</feature>
<gene>
    <name evidence="2" type="ORF">B0H15DRAFT_1027014</name>
</gene>
<comment type="caution">
    <text evidence="2">The sequence shown here is derived from an EMBL/GenBank/DDBJ whole genome shotgun (WGS) entry which is preliminary data.</text>
</comment>
<organism evidence="2 3">
    <name type="scientific">Mycena belliarum</name>
    <dbReference type="NCBI Taxonomy" id="1033014"/>
    <lineage>
        <taxon>Eukaryota</taxon>
        <taxon>Fungi</taxon>
        <taxon>Dikarya</taxon>
        <taxon>Basidiomycota</taxon>
        <taxon>Agaricomycotina</taxon>
        <taxon>Agaricomycetes</taxon>
        <taxon>Agaricomycetidae</taxon>
        <taxon>Agaricales</taxon>
        <taxon>Marasmiineae</taxon>
        <taxon>Mycenaceae</taxon>
        <taxon>Mycena</taxon>
    </lineage>
</organism>